<dbReference type="PROSITE" id="PS50850">
    <property type="entry name" value="MFS"/>
    <property type="match status" value="1"/>
</dbReference>
<feature type="transmembrane region" description="Helical" evidence="3">
    <location>
        <begin position="313"/>
        <end position="337"/>
    </location>
</feature>
<keyword evidence="3" id="KW-0812">Transmembrane</keyword>
<gene>
    <name evidence="5" type="ORF">BCR35DRAFT_336484</name>
</gene>
<evidence type="ECO:0000313" key="6">
    <source>
        <dbReference type="Proteomes" id="UP000193467"/>
    </source>
</evidence>
<dbReference type="SUPFAM" id="SSF103473">
    <property type="entry name" value="MFS general substrate transporter"/>
    <property type="match status" value="1"/>
</dbReference>
<sequence>MADQAPVDAVVEEKAIAQPIQRFNWGFVPIPKHCRYDPEGPPFKFTMFLNIWFGLSATLTVANIYYSQPILIELSEHFGVSYAEVTRVPTLTQAGYLTSLVLCVPLIDLVPRRPLILLLLFGGGAFSLGLALTNDYHTFLGLSYVTGLCTVIPQILNPLTADLAPPHRRAAAVSIVVSGLVTGMMFGRLMAGILTRFTGSTSHVFFLASGVQYSVLLGMWWLLPDYPKKETSMHYGQLLWSMAKLMVTQPVLLQAFFIGICSCSIFVSWWTTLTFLLAGDPFNYNTFIIGLFAVCGVGSIIAAPLAGKLNDRILPWLGTLLGLLLGLCTACLALGAAKLSLGVVIIVCIFTDIAQQSQQIGNQARIFALDPTARGRINGCYTAGVFLGQVMGSSAGTKVYLNYGWRAAYGLSVAWSCTAILILLARGPHAKGWVGWGGNYSLRKPPPKELGDETAVEPSLEKDKEEAKAVV</sequence>
<dbReference type="PANTHER" id="PTHR42910">
    <property type="entry name" value="TRANSPORTER SCO4007-RELATED"/>
    <property type="match status" value="1"/>
</dbReference>
<keyword evidence="6" id="KW-1185">Reference proteome</keyword>
<protein>
    <submittedName>
        <fullName evidence="5">Major facilitator superfamily domain-containing protein</fullName>
    </submittedName>
</protein>
<evidence type="ECO:0000256" key="2">
    <source>
        <dbReference type="SAM" id="MobiDB-lite"/>
    </source>
</evidence>
<dbReference type="Gene3D" id="1.20.1250.20">
    <property type="entry name" value="MFS general substrate transporter like domains"/>
    <property type="match status" value="1"/>
</dbReference>
<feature type="transmembrane region" description="Helical" evidence="3">
    <location>
        <begin position="282"/>
        <end position="306"/>
    </location>
</feature>
<feature type="transmembrane region" description="Helical" evidence="3">
    <location>
        <begin position="407"/>
        <end position="425"/>
    </location>
</feature>
<dbReference type="Pfam" id="PF07690">
    <property type="entry name" value="MFS_1"/>
    <property type="match status" value="1"/>
</dbReference>
<evidence type="ECO:0000256" key="3">
    <source>
        <dbReference type="SAM" id="Phobius"/>
    </source>
</evidence>
<feature type="transmembrane region" description="Helical" evidence="3">
    <location>
        <begin position="139"/>
        <end position="159"/>
    </location>
</feature>
<name>A0A1Y2C0Y5_9BASI</name>
<feature type="transmembrane region" description="Helical" evidence="3">
    <location>
        <begin position="45"/>
        <end position="66"/>
    </location>
</feature>
<feature type="transmembrane region" description="Helical" evidence="3">
    <location>
        <begin position="115"/>
        <end position="133"/>
    </location>
</feature>
<evidence type="ECO:0000259" key="4">
    <source>
        <dbReference type="PROSITE" id="PS50850"/>
    </source>
</evidence>
<dbReference type="GO" id="GO:0016020">
    <property type="term" value="C:membrane"/>
    <property type="evidence" value="ECO:0007669"/>
    <property type="project" value="UniProtKB-SubCell"/>
</dbReference>
<keyword evidence="3" id="KW-1133">Transmembrane helix</keyword>
<dbReference type="OrthoDB" id="2105912at2759"/>
<keyword evidence="3" id="KW-0472">Membrane</keyword>
<proteinExistence type="predicted"/>
<dbReference type="CDD" id="cd17324">
    <property type="entry name" value="MFS_NepI_like"/>
    <property type="match status" value="1"/>
</dbReference>
<feature type="transmembrane region" description="Helical" evidence="3">
    <location>
        <begin position="203"/>
        <end position="223"/>
    </location>
</feature>
<dbReference type="GO" id="GO:0022857">
    <property type="term" value="F:transmembrane transporter activity"/>
    <property type="evidence" value="ECO:0007669"/>
    <property type="project" value="InterPro"/>
</dbReference>
<dbReference type="PANTHER" id="PTHR42910:SF1">
    <property type="entry name" value="MAJOR FACILITATOR SUPERFAMILY (MFS) PROFILE DOMAIN-CONTAINING PROTEIN"/>
    <property type="match status" value="1"/>
</dbReference>
<feature type="region of interest" description="Disordered" evidence="2">
    <location>
        <begin position="443"/>
        <end position="471"/>
    </location>
</feature>
<dbReference type="InterPro" id="IPR020846">
    <property type="entry name" value="MFS_dom"/>
</dbReference>
<dbReference type="Proteomes" id="UP000193467">
    <property type="component" value="Unassembled WGS sequence"/>
</dbReference>
<dbReference type="EMBL" id="MCGR01000140">
    <property type="protein sequence ID" value="ORY40626.1"/>
    <property type="molecule type" value="Genomic_DNA"/>
</dbReference>
<dbReference type="InParanoid" id="A0A1Y2C0Y5"/>
<dbReference type="AlphaFoldDB" id="A0A1Y2C0Y5"/>
<dbReference type="InterPro" id="IPR036259">
    <property type="entry name" value="MFS_trans_sf"/>
</dbReference>
<accession>A0A1Y2C0Y5</accession>
<feature type="domain" description="Major facilitator superfamily (MFS) profile" evidence="4">
    <location>
        <begin position="42"/>
        <end position="431"/>
    </location>
</feature>
<feature type="transmembrane region" description="Helical" evidence="3">
    <location>
        <begin position="171"/>
        <end position="191"/>
    </location>
</feature>
<evidence type="ECO:0000256" key="1">
    <source>
        <dbReference type="ARBA" id="ARBA00004141"/>
    </source>
</evidence>
<dbReference type="InterPro" id="IPR011701">
    <property type="entry name" value="MFS"/>
</dbReference>
<comment type="subcellular location">
    <subcellularLocation>
        <location evidence="1">Membrane</location>
        <topology evidence="1">Multi-pass membrane protein</topology>
    </subcellularLocation>
</comment>
<evidence type="ECO:0000313" key="5">
    <source>
        <dbReference type="EMBL" id="ORY40626.1"/>
    </source>
</evidence>
<reference evidence="5 6" key="1">
    <citation type="submission" date="2016-07" db="EMBL/GenBank/DDBJ databases">
        <title>Pervasive Adenine N6-methylation of Active Genes in Fungi.</title>
        <authorList>
            <consortium name="DOE Joint Genome Institute"/>
            <person name="Mondo S.J."/>
            <person name="Dannebaum R.O."/>
            <person name="Kuo R.C."/>
            <person name="Labutti K."/>
            <person name="Haridas S."/>
            <person name="Kuo A."/>
            <person name="Salamov A."/>
            <person name="Ahrendt S.R."/>
            <person name="Lipzen A."/>
            <person name="Sullivan W."/>
            <person name="Andreopoulos W.B."/>
            <person name="Clum A."/>
            <person name="Lindquist E."/>
            <person name="Daum C."/>
            <person name="Ramamoorthy G.K."/>
            <person name="Gryganskyi A."/>
            <person name="Culley D."/>
            <person name="Magnuson J.K."/>
            <person name="James T.Y."/>
            <person name="O'Malley M.A."/>
            <person name="Stajich J.E."/>
            <person name="Spatafora J.W."/>
            <person name="Visel A."/>
            <person name="Grigoriev I.V."/>
        </authorList>
    </citation>
    <scope>NUCLEOTIDE SEQUENCE [LARGE SCALE GENOMIC DNA]</scope>
    <source>
        <strain evidence="5 6">62-1032</strain>
    </source>
</reference>
<feature type="transmembrane region" description="Helical" evidence="3">
    <location>
        <begin position="251"/>
        <end position="270"/>
    </location>
</feature>
<comment type="caution">
    <text evidence="5">The sequence shown here is derived from an EMBL/GenBank/DDBJ whole genome shotgun (WGS) entry which is preliminary data.</text>
</comment>
<organism evidence="5 6">
    <name type="scientific">Leucosporidium creatinivorum</name>
    <dbReference type="NCBI Taxonomy" id="106004"/>
    <lineage>
        <taxon>Eukaryota</taxon>
        <taxon>Fungi</taxon>
        <taxon>Dikarya</taxon>
        <taxon>Basidiomycota</taxon>
        <taxon>Pucciniomycotina</taxon>
        <taxon>Microbotryomycetes</taxon>
        <taxon>Leucosporidiales</taxon>
        <taxon>Leucosporidium</taxon>
    </lineage>
</organism>
<feature type="compositionally biased region" description="Basic and acidic residues" evidence="2">
    <location>
        <begin position="459"/>
        <end position="471"/>
    </location>
</feature>